<evidence type="ECO:0000313" key="4">
    <source>
        <dbReference type="Proteomes" id="UP000233837"/>
    </source>
</evidence>
<name>A0A2I0WLP1_9ASPA</name>
<feature type="coiled-coil region" evidence="1">
    <location>
        <begin position="544"/>
        <end position="571"/>
    </location>
</feature>
<feature type="coiled-coil region" evidence="1">
    <location>
        <begin position="653"/>
        <end position="680"/>
    </location>
</feature>
<keyword evidence="4" id="KW-1185">Reference proteome</keyword>
<dbReference type="PANTHER" id="PTHR35120:SF2">
    <property type="entry name" value="AMINOTRANSFERASE-LIKE PLANT MOBILE DOMAIN-CONTAINING PROTEIN"/>
    <property type="match status" value="1"/>
</dbReference>
<dbReference type="Proteomes" id="UP000233837">
    <property type="component" value="Unassembled WGS sequence"/>
</dbReference>
<proteinExistence type="predicted"/>
<organism evidence="3 4">
    <name type="scientific">Dendrobium catenatum</name>
    <dbReference type="NCBI Taxonomy" id="906689"/>
    <lineage>
        <taxon>Eukaryota</taxon>
        <taxon>Viridiplantae</taxon>
        <taxon>Streptophyta</taxon>
        <taxon>Embryophyta</taxon>
        <taxon>Tracheophyta</taxon>
        <taxon>Spermatophyta</taxon>
        <taxon>Magnoliopsida</taxon>
        <taxon>Liliopsida</taxon>
        <taxon>Asparagales</taxon>
        <taxon>Orchidaceae</taxon>
        <taxon>Epidendroideae</taxon>
        <taxon>Malaxideae</taxon>
        <taxon>Dendrobiinae</taxon>
        <taxon>Dendrobium</taxon>
    </lineage>
</organism>
<gene>
    <name evidence="3" type="ORF">MA16_Dca001180</name>
</gene>
<dbReference type="STRING" id="906689.A0A2I0WLP1"/>
<dbReference type="AlphaFoldDB" id="A0A2I0WLP1"/>
<reference evidence="3 4" key="2">
    <citation type="journal article" date="2017" name="Nature">
        <title>The Apostasia genome and the evolution of orchids.</title>
        <authorList>
            <person name="Zhang G.Q."/>
            <person name="Liu K.W."/>
            <person name="Li Z."/>
            <person name="Lohaus R."/>
            <person name="Hsiao Y.Y."/>
            <person name="Niu S.C."/>
            <person name="Wang J.Y."/>
            <person name="Lin Y.C."/>
            <person name="Xu Q."/>
            <person name="Chen L.J."/>
            <person name="Yoshida K."/>
            <person name="Fujiwara S."/>
            <person name="Wang Z.W."/>
            <person name="Zhang Y.Q."/>
            <person name="Mitsuda N."/>
            <person name="Wang M."/>
            <person name="Liu G.H."/>
            <person name="Pecoraro L."/>
            <person name="Huang H.X."/>
            <person name="Xiao X.J."/>
            <person name="Lin M."/>
            <person name="Wu X.Y."/>
            <person name="Wu W.L."/>
            <person name="Chen Y.Y."/>
            <person name="Chang S.B."/>
            <person name="Sakamoto S."/>
            <person name="Ohme-Takagi M."/>
            <person name="Yagi M."/>
            <person name="Zeng S.J."/>
            <person name="Shen C.Y."/>
            <person name="Yeh C.M."/>
            <person name="Luo Y.B."/>
            <person name="Tsai W.C."/>
            <person name="Van de Peer Y."/>
            <person name="Liu Z.J."/>
        </authorList>
    </citation>
    <scope>NUCLEOTIDE SEQUENCE [LARGE SCALE GENOMIC DNA]</scope>
    <source>
        <tissue evidence="3">The whole plant</tissue>
    </source>
</reference>
<dbReference type="PANTHER" id="PTHR35120">
    <property type="entry name" value="HISTONE ACETYLTRANSFERASE KAT6B-LIKE"/>
    <property type="match status" value="1"/>
</dbReference>
<protein>
    <submittedName>
        <fullName evidence="3">Uncharacterized protein</fullName>
    </submittedName>
</protein>
<keyword evidence="1" id="KW-0175">Coiled coil</keyword>
<accession>A0A2I0WLP1</accession>
<dbReference type="EMBL" id="KZ502537">
    <property type="protein sequence ID" value="PKU76576.1"/>
    <property type="molecule type" value="Genomic_DNA"/>
</dbReference>
<feature type="compositionally biased region" description="Basic and acidic residues" evidence="2">
    <location>
        <begin position="1"/>
        <end position="12"/>
    </location>
</feature>
<evidence type="ECO:0000256" key="2">
    <source>
        <dbReference type="SAM" id="MobiDB-lite"/>
    </source>
</evidence>
<evidence type="ECO:0000313" key="3">
    <source>
        <dbReference type="EMBL" id="PKU76576.1"/>
    </source>
</evidence>
<feature type="region of interest" description="Disordered" evidence="2">
    <location>
        <begin position="1"/>
        <end position="31"/>
    </location>
</feature>
<sequence>MEEDGEGRKEGEGEGEEELNPKITAKPSISPPDVDLPHLDFGIAYLASCCSLYEVFASSGEGKQIGKFKDEATSANVLFLRSSQAFAVSSKQISVKKKKERLLILNKNFRPVPFSPGKTLDFSEHEQLFQALGLWDFAHLQLGEEVRPDLLADLIAYYDSSSHRSYVQGTRISVSRVDLARAIGLATKKEKTDAFLEKDWMQELVSAKGANTALLDFMFNYMLFEELLILPSEVVQAIDFVKEGVPYKVDWAAVMWVLVEKELKEGLKSGTFCYASHLQRLIEHQRPQLFSKEPDPVFLAPEPEEEEVSVPDEAVNVAEDEADAAEEVHLTEEDGDADIRKTRSLQDLVDVSSERHDSELCLILGDNVMDDFDDCKVNVESEWLQEGKNEGFEQCLRRCNSKASDSMDFENLAKMDEDENVEERFANGVLVKFSNFERLNPSDLLQEMNNVSIPYAAQVNSFNPSSGVLLSMRTESHKNDILDRGSSGSIYFGYNGKRHLDEIGDEERDHFEQKCHQNRMRTCEPWANLSFSFDDCMNQVQGGVKRAKILYSEKEQEVAKMEEQLQYLNHLVHDKELTIHSLKMMLEGQQNWQMAVRHYEHELCLVTQMMLGYKRALKESRGRFADYRKQHPRDDESLYKDLPGTGGLVVSAREFEKNRLVKEEEKREELLKTFGNLEQILNKLEKCEDGIMTHDSKLRNLRIYFVSDWQLMEREGCVIMGDGKLMEIVDVITEKIGL</sequence>
<reference evidence="3 4" key="1">
    <citation type="journal article" date="2016" name="Sci. Rep.">
        <title>The Dendrobium catenatum Lindl. genome sequence provides insights into polysaccharide synthase, floral development and adaptive evolution.</title>
        <authorList>
            <person name="Zhang G.Q."/>
            <person name="Xu Q."/>
            <person name="Bian C."/>
            <person name="Tsai W.C."/>
            <person name="Yeh C.M."/>
            <person name="Liu K.W."/>
            <person name="Yoshida K."/>
            <person name="Zhang L.S."/>
            <person name="Chang S.B."/>
            <person name="Chen F."/>
            <person name="Shi Y."/>
            <person name="Su Y.Y."/>
            <person name="Zhang Y.Q."/>
            <person name="Chen L.J."/>
            <person name="Yin Y."/>
            <person name="Lin M."/>
            <person name="Huang H."/>
            <person name="Deng H."/>
            <person name="Wang Z.W."/>
            <person name="Zhu S.L."/>
            <person name="Zhao X."/>
            <person name="Deng C."/>
            <person name="Niu S.C."/>
            <person name="Huang J."/>
            <person name="Wang M."/>
            <person name="Liu G.H."/>
            <person name="Yang H.J."/>
            <person name="Xiao X.J."/>
            <person name="Hsiao Y.Y."/>
            <person name="Wu W.L."/>
            <person name="Chen Y.Y."/>
            <person name="Mitsuda N."/>
            <person name="Ohme-Takagi M."/>
            <person name="Luo Y.B."/>
            <person name="Van de Peer Y."/>
            <person name="Liu Z.J."/>
        </authorList>
    </citation>
    <scope>NUCLEOTIDE SEQUENCE [LARGE SCALE GENOMIC DNA]</scope>
    <source>
        <tissue evidence="3">The whole plant</tissue>
    </source>
</reference>
<evidence type="ECO:0000256" key="1">
    <source>
        <dbReference type="SAM" id="Coils"/>
    </source>
</evidence>